<sequence length="77" mass="8494">MFPHNSGNGRRRRLVAQGHQRKRPHGCPHQERGSYEDTSHGPADGRSGNKPENGCENGLVDMGLRVCSTRQATKSEV</sequence>
<keyword evidence="3" id="KW-1185">Reference proteome</keyword>
<organism evidence="2 3">
    <name type="scientific">Thermomonas haemolytica</name>
    <dbReference type="NCBI Taxonomy" id="141949"/>
    <lineage>
        <taxon>Bacteria</taxon>
        <taxon>Pseudomonadati</taxon>
        <taxon>Pseudomonadota</taxon>
        <taxon>Gammaproteobacteria</taxon>
        <taxon>Lysobacterales</taxon>
        <taxon>Lysobacteraceae</taxon>
        <taxon>Thermomonas</taxon>
    </lineage>
</organism>
<comment type="caution">
    <text evidence="2">The sequence shown here is derived from an EMBL/GenBank/DDBJ whole genome shotgun (WGS) entry which is preliminary data.</text>
</comment>
<evidence type="ECO:0000256" key="1">
    <source>
        <dbReference type="SAM" id="MobiDB-lite"/>
    </source>
</evidence>
<dbReference type="Proteomes" id="UP000295414">
    <property type="component" value="Unassembled WGS sequence"/>
</dbReference>
<evidence type="ECO:0000313" key="2">
    <source>
        <dbReference type="EMBL" id="TCT19935.1"/>
    </source>
</evidence>
<feature type="compositionally biased region" description="Basic and acidic residues" evidence="1">
    <location>
        <begin position="28"/>
        <end position="39"/>
    </location>
</feature>
<reference evidence="2 3" key="1">
    <citation type="submission" date="2019-03" db="EMBL/GenBank/DDBJ databases">
        <title>Genomic Encyclopedia of Type Strains, Phase IV (KMG-IV): sequencing the most valuable type-strain genomes for metagenomic binning, comparative biology and taxonomic classification.</title>
        <authorList>
            <person name="Goeker M."/>
        </authorList>
    </citation>
    <scope>NUCLEOTIDE SEQUENCE [LARGE SCALE GENOMIC DNA]</scope>
    <source>
        <strain evidence="2 3">DSM 13605</strain>
    </source>
</reference>
<feature type="compositionally biased region" description="Basic residues" evidence="1">
    <location>
        <begin position="9"/>
        <end position="26"/>
    </location>
</feature>
<dbReference type="EMBL" id="SMAP01000015">
    <property type="protein sequence ID" value="TCT19935.1"/>
    <property type="molecule type" value="Genomic_DNA"/>
</dbReference>
<name>A0A4R3MUW4_9GAMM</name>
<dbReference type="AlphaFoldDB" id="A0A4R3MUW4"/>
<evidence type="ECO:0000313" key="3">
    <source>
        <dbReference type="Proteomes" id="UP000295414"/>
    </source>
</evidence>
<gene>
    <name evidence="2" type="ORF">EDC34_1153</name>
</gene>
<proteinExistence type="predicted"/>
<accession>A0A4R3MUW4</accession>
<protein>
    <submittedName>
        <fullName evidence="2">Uncharacterized protein</fullName>
    </submittedName>
</protein>
<feature type="region of interest" description="Disordered" evidence="1">
    <location>
        <begin position="1"/>
        <end position="63"/>
    </location>
</feature>